<dbReference type="Pfam" id="PF00343">
    <property type="entry name" value="Phosphorylase"/>
    <property type="match status" value="1"/>
</dbReference>
<evidence type="ECO:0000256" key="8">
    <source>
        <dbReference type="ARBA" id="ARBA00022898"/>
    </source>
</evidence>
<evidence type="ECO:0000256" key="9">
    <source>
        <dbReference type="ARBA" id="ARBA00023277"/>
    </source>
</evidence>
<dbReference type="SUPFAM" id="SSF53756">
    <property type="entry name" value="UDP-Glycosyltransferase/glycogen phosphorylase"/>
    <property type="match status" value="1"/>
</dbReference>
<evidence type="ECO:0000256" key="5">
    <source>
        <dbReference type="ARBA" id="ARBA00022533"/>
    </source>
</evidence>
<evidence type="ECO:0000256" key="1">
    <source>
        <dbReference type="ARBA" id="ARBA00001275"/>
    </source>
</evidence>
<dbReference type="PANTHER" id="PTHR42655:SF1">
    <property type="entry name" value="GLYCOGEN PHOSPHORYLASE"/>
    <property type="match status" value="1"/>
</dbReference>
<evidence type="ECO:0000313" key="13">
    <source>
        <dbReference type="Proteomes" id="UP000437736"/>
    </source>
</evidence>
<evidence type="ECO:0000256" key="7">
    <source>
        <dbReference type="ARBA" id="ARBA00022679"/>
    </source>
</evidence>
<keyword evidence="8" id="KW-0663">Pyridoxal phosphate</keyword>
<comment type="catalytic activity">
    <reaction evidence="1">
        <text>[(1-&gt;4)-alpha-D-glucosyl](n) + phosphate = [(1-&gt;4)-alpha-D-glucosyl](n-1) + alpha-D-glucose 1-phosphate</text>
        <dbReference type="Rhea" id="RHEA:41732"/>
        <dbReference type="Rhea" id="RHEA-COMP:9584"/>
        <dbReference type="Rhea" id="RHEA-COMP:9586"/>
        <dbReference type="ChEBI" id="CHEBI:15444"/>
        <dbReference type="ChEBI" id="CHEBI:43474"/>
        <dbReference type="ChEBI" id="CHEBI:58601"/>
        <dbReference type="EC" id="2.4.1.1"/>
    </reaction>
</comment>
<evidence type="ECO:0000259" key="11">
    <source>
        <dbReference type="Pfam" id="PF11897"/>
    </source>
</evidence>
<keyword evidence="13" id="KW-1185">Reference proteome</keyword>
<dbReference type="InterPro" id="IPR052182">
    <property type="entry name" value="Glycogen/Maltodextrin_Phosph"/>
</dbReference>
<proteinExistence type="inferred from homology"/>
<dbReference type="EC" id="2.4.1.1" evidence="4"/>
<sequence>MRALRSFTVRARLPEPLAPLQDLAFNLRWAWDPRTRDLFRWVDPQLWESSFHDPVRVLSLVDRHRLEQLARDPAFMGVLGELHEELNRYCTVGRWFQTRAGSPLQSVAYFSPEFGIAEALPQYSGGLGVLAGDHLKAASSLGVPLTGVGLMYRMGYFRQYLNGEGWQGERYPVLDPHAMALRLVDGVQVELALAEQTLVAQVWLAEVGRVRLYLLDADVEANPLELREITDRLYGGGVEHRLRQELLLGIGGVRALRAVGVPSQVFHTNEGHAGFLGLERIRTLVTDEGLSFTEAIEAVRAGTIFTTHTPVPAGIDRFPRELMERYFGAWAAEVGVGMDQLMALGHFPADPPDAPFNMAVMGLRLAGRSNGVARLHGDTSRRMFQPLWPAVPPDEVPITSVTNGVHGRTWVAPEMGELLTKYVSPAWDEASPAEWARVRDARDDELWRVREQGREALVTFVRARMKKTLLASGVPSVDAAWVDEALDPRYLVVGFARRFASYKRATLLLSQPERLRRLLLDEQRPLQLVFAGKAHPADELGKEIIAQIARFAGDPEIRHRIMFVEDYDIAVARTLYQGSDVWLNTPRRPMEASGTSGMKAALNGALNCSILDGWWDEMFDGDNGWAIASAESYDDVARRDEIEAESLFEILERQIIPLFYDRSGGRLPHEWIRRVKASLCSLGPEVLASRMVRDYVERMYEPTAARVDKLAGGSHAAARHLAAWRERVVAAWPGIEVVSVDGDAGATAPLELGGTREVTAEVRLGSLRPGDVAVQLVHGPVLGGDELTDTAVVEMHLLGGDAGEGGGTYRYTGSFECDRAGRHGYTVRVVPSHADLTDPMELGCVTVA</sequence>
<dbReference type="Pfam" id="PF11897">
    <property type="entry name" value="DUF3417"/>
    <property type="match status" value="1"/>
</dbReference>
<accession>A0ABW9QRV7</accession>
<evidence type="ECO:0000256" key="3">
    <source>
        <dbReference type="ARBA" id="ARBA00006047"/>
    </source>
</evidence>
<dbReference type="PIRSF" id="PIRSF000460">
    <property type="entry name" value="Pprylas_GlgP"/>
    <property type="match status" value="1"/>
</dbReference>
<evidence type="ECO:0000256" key="4">
    <source>
        <dbReference type="ARBA" id="ARBA00012591"/>
    </source>
</evidence>
<keyword evidence="6" id="KW-0328">Glycosyltransferase</keyword>
<evidence type="ECO:0000256" key="10">
    <source>
        <dbReference type="ARBA" id="ARBA00025174"/>
    </source>
</evidence>
<keyword evidence="9" id="KW-0119">Carbohydrate metabolism</keyword>
<dbReference type="NCBIfam" id="TIGR02094">
    <property type="entry name" value="more_P_ylases"/>
    <property type="match status" value="1"/>
</dbReference>
<dbReference type="InterPro" id="IPR024517">
    <property type="entry name" value="Glycogen_phosphorylase_DUF3417"/>
</dbReference>
<dbReference type="InterPro" id="IPR000811">
    <property type="entry name" value="Glyco_trans_35"/>
</dbReference>
<dbReference type="EMBL" id="WJHE01000294">
    <property type="protein sequence ID" value="MST32448.1"/>
    <property type="molecule type" value="Genomic_DNA"/>
</dbReference>
<comment type="function">
    <text evidence="10">Phosphorylase is an important allosteric enzyme in carbohydrate metabolism. Enzymes from different sources differ in their regulatory mechanisms and in their natural substrates. However, all known phosphorylases share catalytic and structural properties.</text>
</comment>
<dbReference type="PANTHER" id="PTHR42655">
    <property type="entry name" value="GLYCOGEN PHOSPHORYLASE"/>
    <property type="match status" value="1"/>
</dbReference>
<dbReference type="Proteomes" id="UP000437736">
    <property type="component" value="Unassembled WGS sequence"/>
</dbReference>
<name>A0ABW9QRV7_9ACTN</name>
<feature type="domain" description="DUF3417" evidence="11">
    <location>
        <begin position="13"/>
        <end position="120"/>
    </location>
</feature>
<evidence type="ECO:0000256" key="2">
    <source>
        <dbReference type="ARBA" id="ARBA00001933"/>
    </source>
</evidence>
<gene>
    <name evidence="12" type="primary">glgP</name>
    <name evidence="12" type="ORF">GHK86_06905</name>
</gene>
<comment type="cofactor">
    <cofactor evidence="2">
        <name>pyridoxal 5'-phosphate</name>
        <dbReference type="ChEBI" id="CHEBI:597326"/>
    </cofactor>
</comment>
<comment type="caution">
    <text evidence="12">The sequence shown here is derived from an EMBL/GenBank/DDBJ whole genome shotgun (WGS) entry which is preliminary data.</text>
</comment>
<dbReference type="PROSITE" id="PS00102">
    <property type="entry name" value="PHOSPHORYLASE"/>
    <property type="match status" value="1"/>
</dbReference>
<evidence type="ECO:0000256" key="6">
    <source>
        <dbReference type="ARBA" id="ARBA00022676"/>
    </source>
</evidence>
<organism evidence="12 13">
    <name type="scientific">Acidiferrimicrobium australe</name>
    <dbReference type="NCBI Taxonomy" id="2664430"/>
    <lineage>
        <taxon>Bacteria</taxon>
        <taxon>Bacillati</taxon>
        <taxon>Actinomycetota</taxon>
        <taxon>Acidimicrobiia</taxon>
        <taxon>Acidimicrobiales</taxon>
        <taxon>Acidimicrobiaceae</taxon>
        <taxon>Acidiferrimicrobium</taxon>
    </lineage>
</organism>
<dbReference type="Gene3D" id="3.40.50.2000">
    <property type="entry name" value="Glycogen Phosphorylase B"/>
    <property type="match status" value="2"/>
</dbReference>
<comment type="similarity">
    <text evidence="3">Belongs to the glycogen phosphorylase family.</text>
</comment>
<keyword evidence="7" id="KW-0808">Transferase</keyword>
<reference evidence="12 13" key="1">
    <citation type="submission" date="2019-11" db="EMBL/GenBank/DDBJ databases">
        <title>Acidiferrimicrobium australis gen. nov., sp. nov., an acidophilic and obligately heterotrophic, member of the Actinobacteria that catalyses dissimilatory oxido- reduction of iron isolated from metal-rich acidic water in Chile.</title>
        <authorList>
            <person name="Gonzalez D."/>
            <person name="Huber K."/>
            <person name="Hedrich S."/>
            <person name="Rojas-Villalobos C."/>
            <person name="Quatrini R."/>
            <person name="Dinamarca M.A."/>
            <person name="Schwarz A."/>
            <person name="Canales C."/>
            <person name="Nancucheo I."/>
        </authorList>
    </citation>
    <scope>NUCLEOTIDE SEQUENCE [LARGE SCALE GENOMIC DNA]</scope>
    <source>
        <strain evidence="12 13">USS-CCA1</strain>
    </source>
</reference>
<dbReference type="InterPro" id="IPR011834">
    <property type="entry name" value="Agluc_phsphrylas"/>
</dbReference>
<protein>
    <recommendedName>
        <fullName evidence="4">glycogen phosphorylase</fullName>
        <ecNumber evidence="4">2.4.1.1</ecNumber>
    </recommendedName>
</protein>
<evidence type="ECO:0000313" key="12">
    <source>
        <dbReference type="EMBL" id="MST32448.1"/>
    </source>
</evidence>
<keyword evidence="5" id="KW-0021">Allosteric enzyme</keyword>
<dbReference type="InterPro" id="IPR035090">
    <property type="entry name" value="Pyridoxal_P_attach_site"/>
</dbReference>